<evidence type="ECO:0000256" key="5">
    <source>
        <dbReference type="ARBA" id="ARBA00015938"/>
    </source>
</evidence>
<dbReference type="InterPro" id="IPR044901">
    <property type="entry name" value="Trehalose_TreZ_E-set_sf"/>
</dbReference>
<comment type="subcellular location">
    <subcellularLocation>
        <location evidence="1">Cytoplasm</location>
    </subcellularLocation>
</comment>
<dbReference type="RefSeq" id="WP_377741592.1">
    <property type="nucleotide sequence ID" value="NZ_CAJZAG010000004.1"/>
</dbReference>
<comment type="catalytic activity">
    <reaction evidence="12 14">
        <text>hydrolysis of (1-&gt;4)-alpha-D-glucosidic linkage in 4-alpha-D-[(1-&gt;4)-alpha-D-glucanosyl]n trehalose to yield trehalose and (1-&gt;4)-alpha-D-glucan.</text>
        <dbReference type="EC" id="3.2.1.141"/>
    </reaction>
</comment>
<feature type="region of interest" description="Disordered" evidence="15">
    <location>
        <begin position="404"/>
        <end position="428"/>
    </location>
</feature>
<evidence type="ECO:0000313" key="18">
    <source>
        <dbReference type="Proteomes" id="UP000706525"/>
    </source>
</evidence>
<dbReference type="NCBIfam" id="TIGR02402">
    <property type="entry name" value="trehalose_TreZ"/>
    <property type="match status" value="1"/>
</dbReference>
<dbReference type="GO" id="GO:0003844">
    <property type="term" value="F:1,4-alpha-glucan branching enzyme activity"/>
    <property type="evidence" value="ECO:0007669"/>
    <property type="project" value="UniProtKB-EC"/>
</dbReference>
<evidence type="ECO:0000256" key="11">
    <source>
        <dbReference type="ARBA" id="ARBA00033284"/>
    </source>
</evidence>
<dbReference type="Gene3D" id="3.20.20.80">
    <property type="entry name" value="Glycosidases"/>
    <property type="match status" value="1"/>
</dbReference>
<keyword evidence="7 14" id="KW-0378">Hydrolase</keyword>
<dbReference type="CDD" id="cd02853">
    <property type="entry name" value="E_set_MTHase_like_N"/>
    <property type="match status" value="1"/>
</dbReference>
<reference evidence="17 18" key="1">
    <citation type="submission" date="2021-08" db="EMBL/GenBank/DDBJ databases">
        <authorList>
            <person name="Peeters C."/>
        </authorList>
    </citation>
    <scope>NUCLEOTIDE SEQUENCE [LARGE SCALE GENOMIC DNA]</scope>
    <source>
        <strain evidence="17 18">LMG 32289</strain>
    </source>
</reference>
<evidence type="ECO:0000256" key="12">
    <source>
        <dbReference type="ARBA" id="ARBA00034013"/>
    </source>
</evidence>
<accession>A0ABM8WUU8</accession>
<evidence type="ECO:0000256" key="14">
    <source>
        <dbReference type="PIRNR" id="PIRNR006337"/>
    </source>
</evidence>
<dbReference type="InterPro" id="IPR012768">
    <property type="entry name" value="Trehalose_TreZ"/>
</dbReference>
<dbReference type="SUPFAM" id="SSF81296">
    <property type="entry name" value="E set domains"/>
    <property type="match status" value="1"/>
</dbReference>
<protein>
    <recommendedName>
        <fullName evidence="5 13">Malto-oligosyltrehalose trehalohydrolase</fullName>
        <shortName evidence="14">MTHase</shortName>
        <ecNumber evidence="4 13">3.2.1.141</ecNumber>
    </recommendedName>
    <alternativeName>
        <fullName evidence="11 14">4-alpha-D-((1-&gt;4)-alpha-D-glucano)trehalose trehalohydrolase</fullName>
    </alternativeName>
    <alternativeName>
        <fullName evidence="10 14">Maltooligosyl trehalose trehalohydrolase</fullName>
    </alternativeName>
</protein>
<evidence type="ECO:0000256" key="9">
    <source>
        <dbReference type="ARBA" id="ARBA00023295"/>
    </source>
</evidence>
<evidence type="ECO:0000256" key="1">
    <source>
        <dbReference type="ARBA" id="ARBA00004496"/>
    </source>
</evidence>
<dbReference type="Pfam" id="PF11941">
    <property type="entry name" value="DUF3459"/>
    <property type="match status" value="1"/>
</dbReference>
<dbReference type="PIRSF" id="PIRSF006337">
    <property type="entry name" value="Trehalose_TreZ"/>
    <property type="match status" value="1"/>
</dbReference>
<dbReference type="InterPro" id="IPR013783">
    <property type="entry name" value="Ig-like_fold"/>
</dbReference>
<keyword evidence="9 14" id="KW-0326">Glycosidase</keyword>
<dbReference type="InterPro" id="IPR006047">
    <property type="entry name" value="GH13_cat_dom"/>
</dbReference>
<evidence type="ECO:0000256" key="3">
    <source>
        <dbReference type="ARBA" id="ARBA00008061"/>
    </source>
</evidence>
<dbReference type="InterPro" id="IPR014756">
    <property type="entry name" value="Ig_E-set"/>
</dbReference>
<dbReference type="Pfam" id="PF00128">
    <property type="entry name" value="Alpha-amylase"/>
    <property type="match status" value="1"/>
</dbReference>
<evidence type="ECO:0000256" key="8">
    <source>
        <dbReference type="ARBA" id="ARBA00023277"/>
    </source>
</evidence>
<keyword evidence="18" id="KW-1185">Reference proteome</keyword>
<evidence type="ECO:0000256" key="13">
    <source>
        <dbReference type="NCBIfam" id="TIGR02402"/>
    </source>
</evidence>
<comment type="pathway">
    <text evidence="2 14">Glycan biosynthesis; trehalose biosynthesis.</text>
</comment>
<keyword evidence="6" id="KW-0963">Cytoplasm</keyword>
<dbReference type="PANTHER" id="PTHR43651:SF11">
    <property type="entry name" value="MALTO-OLIGOSYLTREHALOSE TREHALOHYDROLASE"/>
    <property type="match status" value="1"/>
</dbReference>
<evidence type="ECO:0000259" key="16">
    <source>
        <dbReference type="SMART" id="SM00642"/>
    </source>
</evidence>
<dbReference type="InterPro" id="IPR017853">
    <property type="entry name" value="GH"/>
</dbReference>
<evidence type="ECO:0000256" key="6">
    <source>
        <dbReference type="ARBA" id="ARBA00022490"/>
    </source>
</evidence>
<comment type="similarity">
    <text evidence="3 14">Belongs to the glycosyl hydrolase 13 family.</text>
</comment>
<keyword evidence="17" id="KW-0808">Transferase</keyword>
<gene>
    <name evidence="17" type="primary">glgB_1</name>
    <name evidence="17" type="ORF">LMG32289_02295</name>
</gene>
<dbReference type="PANTHER" id="PTHR43651">
    <property type="entry name" value="1,4-ALPHA-GLUCAN-BRANCHING ENZYME"/>
    <property type="match status" value="1"/>
</dbReference>
<evidence type="ECO:0000256" key="4">
    <source>
        <dbReference type="ARBA" id="ARBA00012268"/>
    </source>
</evidence>
<dbReference type="InterPro" id="IPR022567">
    <property type="entry name" value="DUF3459"/>
</dbReference>
<name>A0ABM8WUU8_9BURK</name>
<dbReference type="Proteomes" id="UP000706525">
    <property type="component" value="Unassembled WGS sequence"/>
</dbReference>
<dbReference type="SMART" id="SM00642">
    <property type="entry name" value="Aamy"/>
    <property type="match status" value="1"/>
</dbReference>
<keyword evidence="8" id="KW-0119">Carbohydrate metabolism</keyword>
<evidence type="ECO:0000313" key="17">
    <source>
        <dbReference type="EMBL" id="CAG9171275.1"/>
    </source>
</evidence>
<dbReference type="SUPFAM" id="SSF51445">
    <property type="entry name" value="(Trans)glycosidases"/>
    <property type="match status" value="1"/>
</dbReference>
<proteinExistence type="inferred from homology"/>
<sequence>MMQTMPMEPAAAPAPPGVNWETLGGDVRALPCNADGEAVYRFGPAMLADGRVRFRLWAPDVAAQGQIVRLEIAGVPPIMMSAVEHGWFEAVTACCHGARYWFRLDDGTTIPDPAARAQAEDVHGASVFWHPPEESAYHWRHVEWRGRPWHEAVIYEMHIGMHGGFVGALKLLPRLAALGITAVELMPLAEFPGARNWGYDGVLPFAPEHAYGTPDQLREFIDTAHGLGMMVLLDVVYNHFGPEGNYLPTYASPFFREDRQTPWGPAIDYRQPEVRRFFTENARYWLEQFHFDGLRLDAVHAIDDEGWLPQLAEYLRHCLPNRHLHLVLENDHNDVSLLRGGYDAQWNDDAHHALHVLLTGEHDGYYGEFNGDLPAAEHAGTGTPALRHLARVLGEGFAWQGEVSPHRTGEVDGESDGPLQGREVRRGQPSGGLDATAFVMFLQNHDQTGNRAFGERLTTLTDPDALRAAVALQLLSPQIPLIFMGEEDGAREPFLYFTDHPPALAQAVRDGRRREFGAATAFSDERRAASIPDPNAPETFEASRPHCDDTDGYCRAWHHYYSELLSIRRHELVPRLAGTRSAGVEILGDRALVARWTLGDGSVLAIWLNFGDVPVPAQCEASTALHSSLTPGGIATLTGGTLPPWCCVTCLHRSDTHVALTHL</sequence>
<evidence type="ECO:0000256" key="15">
    <source>
        <dbReference type="SAM" id="MobiDB-lite"/>
    </source>
</evidence>
<dbReference type="Gene3D" id="2.60.40.10">
    <property type="entry name" value="Immunoglobulins"/>
    <property type="match status" value="1"/>
</dbReference>
<feature type="domain" description="Glycosyl hydrolase family 13 catalytic" evidence="16">
    <location>
        <begin position="151"/>
        <end position="513"/>
    </location>
</feature>
<dbReference type="EC" id="3.2.1.141" evidence="4 13"/>
<dbReference type="CDD" id="cd11325">
    <property type="entry name" value="AmyAc_GTHase"/>
    <property type="match status" value="1"/>
</dbReference>
<evidence type="ECO:0000256" key="7">
    <source>
        <dbReference type="ARBA" id="ARBA00022801"/>
    </source>
</evidence>
<organism evidence="17 18">
    <name type="scientific">Cupriavidus pampae</name>
    <dbReference type="NCBI Taxonomy" id="659251"/>
    <lineage>
        <taxon>Bacteria</taxon>
        <taxon>Pseudomonadati</taxon>
        <taxon>Pseudomonadota</taxon>
        <taxon>Betaproteobacteria</taxon>
        <taxon>Burkholderiales</taxon>
        <taxon>Burkholderiaceae</taxon>
        <taxon>Cupriavidus</taxon>
    </lineage>
</organism>
<evidence type="ECO:0000256" key="2">
    <source>
        <dbReference type="ARBA" id="ARBA00005199"/>
    </source>
</evidence>
<dbReference type="Gene3D" id="1.10.10.760">
    <property type="entry name" value="E-set domains of sugar-utilizing enzymes"/>
    <property type="match status" value="1"/>
</dbReference>
<evidence type="ECO:0000256" key="10">
    <source>
        <dbReference type="ARBA" id="ARBA00032057"/>
    </source>
</evidence>
<keyword evidence="17" id="KW-0328">Glycosyltransferase</keyword>
<comment type="caution">
    <text evidence="17">The sequence shown here is derived from an EMBL/GenBank/DDBJ whole genome shotgun (WGS) entry which is preliminary data.</text>
</comment>
<dbReference type="EMBL" id="CAJZAG010000004">
    <property type="protein sequence ID" value="CAG9171275.1"/>
    <property type="molecule type" value="Genomic_DNA"/>
</dbReference>